<comment type="caution">
    <text evidence="3">The sequence shown here is derived from an EMBL/GenBank/DDBJ whole genome shotgun (WGS) entry which is preliminary data.</text>
</comment>
<dbReference type="Proteomes" id="UP000185728">
    <property type="component" value="Unassembled WGS sequence"/>
</dbReference>
<evidence type="ECO:0000313" key="3">
    <source>
        <dbReference type="EMBL" id="SIS47811.1"/>
    </source>
</evidence>
<dbReference type="EMBL" id="FTOB01000002">
    <property type="protein sequence ID" value="SIS47811.1"/>
    <property type="molecule type" value="Genomic_DNA"/>
</dbReference>
<dbReference type="Gene3D" id="2.60.120.200">
    <property type="match status" value="1"/>
</dbReference>
<dbReference type="PROSITE" id="PS51762">
    <property type="entry name" value="GH16_2"/>
    <property type="match status" value="1"/>
</dbReference>
<comment type="similarity">
    <text evidence="1">Belongs to the glycosyl hydrolase 16 family.</text>
</comment>
<protein>
    <recommendedName>
        <fullName evidence="2">GH16 domain-containing protein</fullName>
    </recommendedName>
</protein>
<dbReference type="CDD" id="cd00413">
    <property type="entry name" value="Glyco_hydrolase_16"/>
    <property type="match status" value="1"/>
</dbReference>
<dbReference type="InterPro" id="IPR013320">
    <property type="entry name" value="ConA-like_dom_sf"/>
</dbReference>
<evidence type="ECO:0000259" key="2">
    <source>
        <dbReference type="PROSITE" id="PS51762"/>
    </source>
</evidence>
<keyword evidence="4" id="KW-1185">Reference proteome</keyword>
<gene>
    <name evidence="3" type="ORF">SAMN05421766_102175</name>
</gene>
<accession>A0ABY1KLM3</accession>
<name>A0ABY1KLM3_9FLAO</name>
<evidence type="ECO:0000313" key="4">
    <source>
        <dbReference type="Proteomes" id="UP000185728"/>
    </source>
</evidence>
<organism evidence="3 4">
    <name type="scientific">Zobellia uliginosa</name>
    <dbReference type="NCBI Taxonomy" id="143224"/>
    <lineage>
        <taxon>Bacteria</taxon>
        <taxon>Pseudomonadati</taxon>
        <taxon>Bacteroidota</taxon>
        <taxon>Flavobacteriia</taxon>
        <taxon>Flavobacteriales</taxon>
        <taxon>Flavobacteriaceae</taxon>
        <taxon>Zobellia</taxon>
    </lineage>
</organism>
<dbReference type="SUPFAM" id="SSF49899">
    <property type="entry name" value="Concanavalin A-like lectins/glucanases"/>
    <property type="match status" value="1"/>
</dbReference>
<feature type="domain" description="GH16" evidence="2">
    <location>
        <begin position="42"/>
        <end position="258"/>
    </location>
</feature>
<evidence type="ECO:0000256" key="1">
    <source>
        <dbReference type="ARBA" id="ARBA00006865"/>
    </source>
</evidence>
<reference evidence="3 4" key="1">
    <citation type="submission" date="2017-01" db="EMBL/GenBank/DDBJ databases">
        <authorList>
            <person name="Varghese N."/>
            <person name="Submissions S."/>
        </authorList>
    </citation>
    <scope>NUCLEOTIDE SEQUENCE [LARGE SCALE GENOMIC DNA]</scope>
    <source>
        <strain evidence="3 4">DSM 2061</strain>
    </source>
</reference>
<sequence length="258" mass="29871">MQIQKDKMYAMLRKGMFGLFVVLDLFALKACSGPEAPQETPVQQSNRIIEFSGHKWLVRNSNNDKQGPGPNYFLDSEENVWVDDEGRLHLKIIKKEGIWYCSGVTLLRSHGYNKYVMYASSRLDQIDENAVAGFFVYGNDTEEIDIEFSKWSKTENENSQFAVQPSSKVDNKFRFNMESENGLSTHFFDWKPDRIEFASFNGHVDVNLEEPLNHWVYKGADIPPDDEERLKINLWLFKGSSPSNNQEVEIIIDRIEIL</sequence>
<dbReference type="InterPro" id="IPR000757">
    <property type="entry name" value="Beta-glucanase-like"/>
</dbReference>
<proteinExistence type="inferred from homology"/>